<dbReference type="Pfam" id="PF13860">
    <property type="entry name" value="FlgD_ig"/>
    <property type="match status" value="1"/>
</dbReference>
<dbReference type="InterPro" id="IPR026444">
    <property type="entry name" value="Secre_tail"/>
</dbReference>
<dbReference type="EMBL" id="BARU01011651">
    <property type="protein sequence ID" value="GAH32175.1"/>
    <property type="molecule type" value="Genomic_DNA"/>
</dbReference>
<organism evidence="2">
    <name type="scientific">marine sediment metagenome</name>
    <dbReference type="NCBI Taxonomy" id="412755"/>
    <lineage>
        <taxon>unclassified sequences</taxon>
        <taxon>metagenomes</taxon>
        <taxon>ecological metagenomes</taxon>
    </lineage>
</organism>
<gene>
    <name evidence="2" type="ORF">S03H2_21801</name>
</gene>
<dbReference type="NCBIfam" id="TIGR04183">
    <property type="entry name" value="Por_Secre_tail"/>
    <property type="match status" value="1"/>
</dbReference>
<sequence>VPFLQDSVIDITIEPLQPANAHSVCSAFWIYDVAGGGSMSSGKGPTPLIYSLKTASPSPFKDNTTIYYSIAKAGKISLKVYDITGRCIKIIENGIKDAGRYSVRWNGCDNNNHKVATGVYFTRLVSGNFTSTKKVVLLR</sequence>
<comment type="caution">
    <text evidence="2">The sequence shown here is derived from an EMBL/GenBank/DDBJ whole genome shotgun (WGS) entry which is preliminary data.</text>
</comment>
<reference evidence="2" key="1">
    <citation type="journal article" date="2014" name="Front. Microbiol.">
        <title>High frequency of phylogenetically diverse reductive dehalogenase-homologous genes in deep subseafloor sedimentary metagenomes.</title>
        <authorList>
            <person name="Kawai M."/>
            <person name="Futagami T."/>
            <person name="Toyoda A."/>
            <person name="Takaki Y."/>
            <person name="Nishi S."/>
            <person name="Hori S."/>
            <person name="Arai W."/>
            <person name="Tsubouchi T."/>
            <person name="Morono Y."/>
            <person name="Uchiyama I."/>
            <person name="Ito T."/>
            <person name="Fujiyama A."/>
            <person name="Inagaki F."/>
            <person name="Takami H."/>
        </authorList>
    </citation>
    <scope>NUCLEOTIDE SEQUENCE</scope>
    <source>
        <strain evidence="2">Expedition CK06-06</strain>
    </source>
</reference>
<dbReference type="Gene3D" id="2.60.40.4070">
    <property type="match status" value="1"/>
</dbReference>
<feature type="non-terminal residue" evidence="2">
    <location>
        <position position="1"/>
    </location>
</feature>
<protein>
    <recommendedName>
        <fullName evidence="1">FlgD/Vpr Ig-like domain-containing protein</fullName>
    </recommendedName>
</protein>
<evidence type="ECO:0000259" key="1">
    <source>
        <dbReference type="Pfam" id="PF13860"/>
    </source>
</evidence>
<evidence type="ECO:0000313" key="2">
    <source>
        <dbReference type="EMBL" id="GAH32175.1"/>
    </source>
</evidence>
<dbReference type="AlphaFoldDB" id="X1FI24"/>
<accession>X1FI24</accession>
<name>X1FI24_9ZZZZ</name>
<dbReference type="InterPro" id="IPR025965">
    <property type="entry name" value="FlgD/Vpr_Ig-like"/>
</dbReference>
<feature type="domain" description="FlgD/Vpr Ig-like" evidence="1">
    <location>
        <begin position="71"/>
        <end position="120"/>
    </location>
</feature>
<proteinExistence type="predicted"/>